<reference evidence="13" key="1">
    <citation type="journal article" date="2021" name="PeerJ">
        <title>Extensive microbial diversity within the chicken gut microbiome revealed by metagenomics and culture.</title>
        <authorList>
            <person name="Gilroy R."/>
            <person name="Ravi A."/>
            <person name="Getino M."/>
            <person name="Pursley I."/>
            <person name="Horton D.L."/>
            <person name="Alikhan N.F."/>
            <person name="Baker D."/>
            <person name="Gharbi K."/>
            <person name="Hall N."/>
            <person name="Watson M."/>
            <person name="Adriaenssens E.M."/>
            <person name="Foster-Nyarko E."/>
            <person name="Jarju S."/>
            <person name="Secka A."/>
            <person name="Antonio M."/>
            <person name="Oren A."/>
            <person name="Chaudhuri R.R."/>
            <person name="La Ragione R."/>
            <person name="Hildebrand F."/>
            <person name="Pallen M.J."/>
        </authorList>
    </citation>
    <scope>NUCLEOTIDE SEQUENCE</scope>
    <source>
        <strain evidence="13">ChiHjej13B12-4958</strain>
    </source>
</reference>
<dbReference type="GO" id="GO:0005737">
    <property type="term" value="C:cytoplasm"/>
    <property type="evidence" value="ECO:0007669"/>
    <property type="project" value="UniProtKB-SubCell"/>
</dbReference>
<dbReference type="GO" id="GO:0051301">
    <property type="term" value="P:cell division"/>
    <property type="evidence" value="ECO:0007669"/>
    <property type="project" value="UniProtKB-KW"/>
</dbReference>
<dbReference type="GO" id="GO:0006313">
    <property type="term" value="P:DNA transposition"/>
    <property type="evidence" value="ECO:0007669"/>
    <property type="project" value="UniProtKB-UniRule"/>
</dbReference>
<dbReference type="InterPro" id="IPR013762">
    <property type="entry name" value="Integrase-like_cat_sf"/>
</dbReference>
<organism evidence="13 14">
    <name type="scientific">Candidatus Corynebacterium faecigallinarum</name>
    <dbReference type="NCBI Taxonomy" id="2838528"/>
    <lineage>
        <taxon>Bacteria</taxon>
        <taxon>Bacillati</taxon>
        <taxon>Actinomycetota</taxon>
        <taxon>Actinomycetes</taxon>
        <taxon>Mycobacteriales</taxon>
        <taxon>Corynebacteriaceae</taxon>
        <taxon>Corynebacterium</taxon>
    </lineage>
</organism>
<dbReference type="NCBIfam" id="NF001399">
    <property type="entry name" value="PRK00283.1"/>
    <property type="match status" value="1"/>
</dbReference>
<evidence type="ECO:0000256" key="3">
    <source>
        <dbReference type="ARBA" id="ARBA00022618"/>
    </source>
</evidence>
<feature type="domain" description="Core-binding (CB)" evidence="12">
    <location>
        <begin position="16"/>
        <end position="108"/>
    </location>
</feature>
<evidence type="ECO:0000313" key="14">
    <source>
        <dbReference type="Proteomes" id="UP000823858"/>
    </source>
</evidence>
<dbReference type="InterPro" id="IPR023009">
    <property type="entry name" value="Tyrosine_recombinase_XerC/XerD"/>
</dbReference>
<dbReference type="CDD" id="cd00798">
    <property type="entry name" value="INT_XerDC_C"/>
    <property type="match status" value="1"/>
</dbReference>
<dbReference type="HAMAP" id="MF_01808">
    <property type="entry name" value="Recomb_XerC_XerD"/>
    <property type="match status" value="1"/>
</dbReference>
<dbReference type="GO" id="GO:0009037">
    <property type="term" value="F:tyrosine-based site-specific recombinase activity"/>
    <property type="evidence" value="ECO:0007669"/>
    <property type="project" value="UniProtKB-UniRule"/>
</dbReference>
<accession>A0A9D2QE58</accession>
<evidence type="ECO:0000256" key="1">
    <source>
        <dbReference type="ARBA" id="ARBA00004496"/>
    </source>
</evidence>
<dbReference type="InterPro" id="IPR010998">
    <property type="entry name" value="Integrase_recombinase_N"/>
</dbReference>
<protein>
    <recommendedName>
        <fullName evidence="9">Tyrosine recombinase XerC</fullName>
    </recommendedName>
</protein>
<name>A0A9D2QE58_9CORY</name>
<dbReference type="GO" id="GO:0003677">
    <property type="term" value="F:DNA binding"/>
    <property type="evidence" value="ECO:0007669"/>
    <property type="project" value="UniProtKB-UniRule"/>
</dbReference>
<dbReference type="InterPro" id="IPR002104">
    <property type="entry name" value="Integrase_catalytic"/>
</dbReference>
<keyword evidence="7 9" id="KW-0233">DNA recombination</keyword>
<keyword evidence="8 9" id="KW-0131">Cell cycle</keyword>
<feature type="active site" evidence="9">
    <location>
        <position position="210"/>
    </location>
</feature>
<dbReference type="PROSITE" id="PS51900">
    <property type="entry name" value="CB"/>
    <property type="match status" value="1"/>
</dbReference>
<evidence type="ECO:0000313" key="13">
    <source>
        <dbReference type="EMBL" id="HJC84910.1"/>
    </source>
</evidence>
<dbReference type="AlphaFoldDB" id="A0A9D2QE58"/>
<comment type="subunit">
    <text evidence="9">Forms a cyclic heterotetrameric complex composed of two molecules of XerC and two molecules of XerD.</text>
</comment>
<reference evidence="13" key="2">
    <citation type="submission" date="2021-04" db="EMBL/GenBank/DDBJ databases">
        <authorList>
            <person name="Gilroy R."/>
        </authorList>
    </citation>
    <scope>NUCLEOTIDE SEQUENCE</scope>
    <source>
        <strain evidence="13">ChiHjej13B12-4958</strain>
    </source>
</reference>
<feature type="active site" evidence="9">
    <location>
        <position position="284"/>
    </location>
</feature>
<evidence type="ECO:0000256" key="2">
    <source>
        <dbReference type="ARBA" id="ARBA00022490"/>
    </source>
</evidence>
<dbReference type="EMBL" id="DWVP01000013">
    <property type="protein sequence ID" value="HJC84910.1"/>
    <property type="molecule type" value="Genomic_DNA"/>
</dbReference>
<evidence type="ECO:0000256" key="7">
    <source>
        <dbReference type="ARBA" id="ARBA00023172"/>
    </source>
</evidence>
<dbReference type="Gene3D" id="1.10.150.130">
    <property type="match status" value="1"/>
</dbReference>
<keyword evidence="2 9" id="KW-0963">Cytoplasm</keyword>
<sequence>MSAEDSSTPAPAEASEEDQRRARAWFRHLRTERGRSRNTLDNYSRDIDRYLHWLASRSLDMTSVSTGDVEDFIMDLRKGHPVTGGAPLAQSTVARILSAVRGLHRFTAANSGLPDVVADIPLAPGRRDLPKALTVDQVVALIEACPDGPAAGPLQLRDRAVVELLYSTGARISEICDLDLDDLDVRTDVRNHVRGDGADQLAATLLVRGKGDKERVLPVGDPALQAVDAYLRRARPDLAARSRTGADASALFLTARGGRLTRQSGHKIITTAAQRTGLPEVSPHSLRHSFATHLLTGGADVRVVQELLGHSSVSTTQIYTKVSPDLLRESWAESHPRA</sequence>
<dbReference type="Pfam" id="PF02899">
    <property type="entry name" value="Phage_int_SAM_1"/>
    <property type="match status" value="1"/>
</dbReference>
<dbReference type="Pfam" id="PF00589">
    <property type="entry name" value="Phage_integrase"/>
    <property type="match status" value="1"/>
</dbReference>
<feature type="domain" description="Tyr recombinase" evidence="11">
    <location>
        <begin position="128"/>
        <end position="332"/>
    </location>
</feature>
<evidence type="ECO:0000259" key="11">
    <source>
        <dbReference type="PROSITE" id="PS51898"/>
    </source>
</evidence>
<dbReference type="InterPro" id="IPR004107">
    <property type="entry name" value="Integrase_SAM-like_N"/>
</dbReference>
<keyword evidence="4 9" id="KW-0159">Chromosome partition</keyword>
<dbReference type="InterPro" id="IPR011010">
    <property type="entry name" value="DNA_brk_join_enz"/>
</dbReference>
<dbReference type="PROSITE" id="PS51898">
    <property type="entry name" value="TYR_RECOMBINASE"/>
    <property type="match status" value="1"/>
</dbReference>
<proteinExistence type="inferred from homology"/>
<evidence type="ECO:0000256" key="10">
    <source>
        <dbReference type="SAM" id="MobiDB-lite"/>
    </source>
</evidence>
<evidence type="ECO:0000256" key="4">
    <source>
        <dbReference type="ARBA" id="ARBA00022829"/>
    </source>
</evidence>
<keyword evidence="6 9" id="KW-0238">DNA-binding</keyword>
<dbReference type="Proteomes" id="UP000823858">
    <property type="component" value="Unassembled WGS sequence"/>
</dbReference>
<evidence type="ECO:0000256" key="5">
    <source>
        <dbReference type="ARBA" id="ARBA00022908"/>
    </source>
</evidence>
<evidence type="ECO:0000259" key="12">
    <source>
        <dbReference type="PROSITE" id="PS51900"/>
    </source>
</evidence>
<keyword evidence="3 9" id="KW-0132">Cell division</keyword>
<evidence type="ECO:0000256" key="8">
    <source>
        <dbReference type="ARBA" id="ARBA00023306"/>
    </source>
</evidence>
<dbReference type="PANTHER" id="PTHR30349">
    <property type="entry name" value="PHAGE INTEGRASE-RELATED"/>
    <property type="match status" value="1"/>
</dbReference>
<dbReference type="PANTHER" id="PTHR30349:SF81">
    <property type="entry name" value="TYROSINE RECOMBINASE XERC"/>
    <property type="match status" value="1"/>
</dbReference>
<comment type="subcellular location">
    <subcellularLocation>
        <location evidence="1 9">Cytoplasm</location>
    </subcellularLocation>
</comment>
<dbReference type="GO" id="GO:0007059">
    <property type="term" value="P:chromosome segregation"/>
    <property type="evidence" value="ECO:0007669"/>
    <property type="project" value="UniProtKB-UniRule"/>
</dbReference>
<dbReference type="InterPro" id="IPR050090">
    <property type="entry name" value="Tyrosine_recombinase_XerCD"/>
</dbReference>
<comment type="function">
    <text evidence="9">Site-specific tyrosine recombinase, which acts by catalyzing the cutting and rejoining of the recombining DNA molecules. The XerC-XerD complex is essential to convert dimers of the bacterial chromosome into monomers to permit their segregation at cell division. It also contributes to the segregational stability of plasmids.</text>
</comment>
<comment type="caution">
    <text evidence="13">The sequence shown here is derived from an EMBL/GenBank/DDBJ whole genome shotgun (WGS) entry which is preliminary data.</text>
</comment>
<feature type="active site" evidence="9">
    <location>
        <position position="310"/>
    </location>
</feature>
<gene>
    <name evidence="9" type="primary">xerC</name>
    <name evidence="13" type="ORF">H9751_05100</name>
</gene>
<dbReference type="Gene3D" id="1.10.443.10">
    <property type="entry name" value="Intergrase catalytic core"/>
    <property type="match status" value="1"/>
</dbReference>
<keyword evidence="5 9" id="KW-0229">DNA integration</keyword>
<feature type="active site" evidence="9">
    <location>
        <position position="287"/>
    </location>
</feature>
<dbReference type="SUPFAM" id="SSF47823">
    <property type="entry name" value="lambda integrase-like, N-terminal domain"/>
    <property type="match status" value="1"/>
</dbReference>
<feature type="active site" description="O-(3'-phospho-DNA)-tyrosine intermediate" evidence="9">
    <location>
        <position position="319"/>
    </location>
</feature>
<feature type="region of interest" description="Disordered" evidence="10">
    <location>
        <begin position="1"/>
        <end position="20"/>
    </location>
</feature>
<evidence type="ECO:0000256" key="6">
    <source>
        <dbReference type="ARBA" id="ARBA00023125"/>
    </source>
</evidence>
<comment type="similarity">
    <text evidence="9">Belongs to the 'phage' integrase family. XerC subfamily.</text>
</comment>
<dbReference type="SUPFAM" id="SSF56349">
    <property type="entry name" value="DNA breaking-rejoining enzymes"/>
    <property type="match status" value="1"/>
</dbReference>
<evidence type="ECO:0000256" key="9">
    <source>
        <dbReference type="HAMAP-Rule" id="MF_01808"/>
    </source>
</evidence>
<dbReference type="InterPro" id="IPR044068">
    <property type="entry name" value="CB"/>
</dbReference>
<feature type="active site" evidence="9">
    <location>
        <position position="171"/>
    </location>
</feature>